<dbReference type="PANTHER" id="PTHR43649:SF33">
    <property type="entry name" value="POLYGALACTURONAN_RHAMNOGALACTURONAN-BINDING PROTEIN YTCQ"/>
    <property type="match status" value="1"/>
</dbReference>
<feature type="region of interest" description="Disordered" evidence="6">
    <location>
        <begin position="28"/>
        <end position="49"/>
    </location>
</feature>
<evidence type="ECO:0000256" key="5">
    <source>
        <dbReference type="ARBA" id="ARBA00023288"/>
    </source>
</evidence>
<evidence type="ECO:0000256" key="1">
    <source>
        <dbReference type="ARBA" id="ARBA00022475"/>
    </source>
</evidence>
<evidence type="ECO:0000256" key="4">
    <source>
        <dbReference type="ARBA" id="ARBA00023139"/>
    </source>
</evidence>
<keyword evidence="5" id="KW-0449">Lipoprotein</keyword>
<name>A0A329MK96_9BACL</name>
<feature type="signal peptide" evidence="7">
    <location>
        <begin position="1"/>
        <end position="24"/>
    </location>
</feature>
<proteinExistence type="predicted"/>
<dbReference type="RefSeq" id="WP_113032132.1">
    <property type="nucleotide sequence ID" value="NZ_QMFB01000009.1"/>
</dbReference>
<dbReference type="CDD" id="cd13580">
    <property type="entry name" value="PBP2_AlgQ_like_1"/>
    <property type="match status" value="1"/>
</dbReference>
<dbReference type="Gene3D" id="3.40.190.10">
    <property type="entry name" value="Periplasmic binding protein-like II"/>
    <property type="match status" value="2"/>
</dbReference>
<evidence type="ECO:0000313" key="9">
    <source>
        <dbReference type="Proteomes" id="UP000250369"/>
    </source>
</evidence>
<keyword evidence="2 7" id="KW-0732">Signal</keyword>
<reference evidence="8 9" key="1">
    <citation type="journal article" date="2009" name="Int. J. Syst. Evol. Microbiol.">
        <title>Paenibacillus contaminans sp. nov., isolated from a contaminated laboratory plate.</title>
        <authorList>
            <person name="Chou J.H."/>
            <person name="Lee J.H."/>
            <person name="Lin M.C."/>
            <person name="Chang P.S."/>
            <person name="Arun A.B."/>
            <person name="Young C.C."/>
            <person name="Chen W.M."/>
        </authorList>
    </citation>
    <scope>NUCLEOTIDE SEQUENCE [LARGE SCALE GENOMIC DNA]</scope>
    <source>
        <strain evidence="8 9">CKOBP-6</strain>
    </source>
</reference>
<evidence type="ECO:0000313" key="8">
    <source>
        <dbReference type="EMBL" id="RAV20235.1"/>
    </source>
</evidence>
<keyword evidence="4" id="KW-0564">Palmitate</keyword>
<dbReference type="InterPro" id="IPR050490">
    <property type="entry name" value="Bact_solute-bd_prot1"/>
</dbReference>
<keyword evidence="9" id="KW-1185">Reference proteome</keyword>
<dbReference type="InterPro" id="IPR006059">
    <property type="entry name" value="SBP"/>
</dbReference>
<evidence type="ECO:0000256" key="6">
    <source>
        <dbReference type="SAM" id="MobiDB-lite"/>
    </source>
</evidence>
<evidence type="ECO:0000256" key="7">
    <source>
        <dbReference type="SAM" id="SignalP"/>
    </source>
</evidence>
<accession>A0A329MK96</accession>
<keyword evidence="1" id="KW-1003">Cell membrane</keyword>
<organism evidence="8 9">
    <name type="scientific">Paenibacillus contaminans</name>
    <dbReference type="NCBI Taxonomy" id="450362"/>
    <lineage>
        <taxon>Bacteria</taxon>
        <taxon>Bacillati</taxon>
        <taxon>Bacillota</taxon>
        <taxon>Bacilli</taxon>
        <taxon>Bacillales</taxon>
        <taxon>Paenibacillaceae</taxon>
        <taxon>Paenibacillus</taxon>
    </lineage>
</organism>
<keyword evidence="3" id="KW-0472">Membrane</keyword>
<dbReference type="PROSITE" id="PS51257">
    <property type="entry name" value="PROKAR_LIPOPROTEIN"/>
    <property type="match status" value="1"/>
</dbReference>
<feature type="compositionally biased region" description="Basic and acidic residues" evidence="6">
    <location>
        <begin position="38"/>
        <end position="49"/>
    </location>
</feature>
<sequence>MKRRTRMTRLAIAAPLTLSLVLTACGSGESAGGTNGKQGEEAGKPSEKPTEITTAIMNYEADMVGEDNVVWKELEKQTNTKLKLTWIPEASFEEKLNVMLASGDLPEMTYVESIDTPQIRSLISQGVFWDLTPFIKDYPNMSKLPKETWENSKIDGKHYVIPRYYPIVGGGLFPMLRQDWLDKVGMKTPETLDDLYKVLKAFTENDPDGNGKKDTIGMAGYLGSFNFVYNIMNESGGAWKLRDGSIHPILTEDKSKDALIYVKKLYDEGLISSDIAILKLNQVLEAVKGSKAGSASLSMAYAWEVTGELRNTNPKAEFRALPYLKSDNGVKYVPATGGFYGAYLIPKKVPESKVKSILKFLDYGYSQEGNDLANYGIKGVHYEEKDGRKVSTEQAKKDLVKVGGNLGSIWRPLGYAQVIDSVGIANDVYEQNKKTIEERSKSYLTDPALGVVSDAYNKYWSDISKKITDFRVKVILGQETIETYDQFVKKMKEDANYKKVVEEMNAEYKKKVELSGK</sequence>
<dbReference type="EMBL" id="QMFB01000009">
    <property type="protein sequence ID" value="RAV20235.1"/>
    <property type="molecule type" value="Genomic_DNA"/>
</dbReference>
<dbReference type="OrthoDB" id="9787283at2"/>
<evidence type="ECO:0000256" key="3">
    <source>
        <dbReference type="ARBA" id="ARBA00023136"/>
    </source>
</evidence>
<comment type="caution">
    <text evidence="8">The sequence shown here is derived from an EMBL/GenBank/DDBJ whole genome shotgun (WGS) entry which is preliminary data.</text>
</comment>
<dbReference type="PANTHER" id="PTHR43649">
    <property type="entry name" value="ARABINOSE-BINDING PROTEIN-RELATED"/>
    <property type="match status" value="1"/>
</dbReference>
<dbReference type="SUPFAM" id="SSF53850">
    <property type="entry name" value="Periplasmic binding protein-like II"/>
    <property type="match status" value="1"/>
</dbReference>
<dbReference type="AlphaFoldDB" id="A0A329MK96"/>
<dbReference type="Proteomes" id="UP000250369">
    <property type="component" value="Unassembled WGS sequence"/>
</dbReference>
<dbReference type="Pfam" id="PF01547">
    <property type="entry name" value="SBP_bac_1"/>
    <property type="match status" value="1"/>
</dbReference>
<gene>
    <name evidence="8" type="ORF">DQG23_17390</name>
</gene>
<protein>
    <submittedName>
        <fullName evidence="8">ABC transporter substrate-binding protein</fullName>
    </submittedName>
</protein>
<feature type="chain" id="PRO_5039450951" evidence="7">
    <location>
        <begin position="25"/>
        <end position="517"/>
    </location>
</feature>
<evidence type="ECO:0000256" key="2">
    <source>
        <dbReference type="ARBA" id="ARBA00022729"/>
    </source>
</evidence>